<reference evidence="4" key="1">
    <citation type="submission" date="2020-08" db="EMBL/GenBank/DDBJ databases">
        <title>Genome public.</title>
        <authorList>
            <person name="Liu C."/>
            <person name="Sun Q."/>
        </authorList>
    </citation>
    <scope>NUCLEOTIDE SEQUENCE</scope>
    <source>
        <strain evidence="4">NSJ-64</strain>
    </source>
</reference>
<dbReference type="EMBL" id="JACRTD010000002">
    <property type="protein sequence ID" value="MBC8584621.1"/>
    <property type="molecule type" value="Genomic_DNA"/>
</dbReference>
<feature type="transmembrane region" description="Helical" evidence="2">
    <location>
        <begin position="9"/>
        <end position="29"/>
    </location>
</feature>
<dbReference type="InterPro" id="IPR037185">
    <property type="entry name" value="EmrE-like"/>
</dbReference>
<dbReference type="SUPFAM" id="SSF103481">
    <property type="entry name" value="Multidrug resistance efflux transporter EmrE"/>
    <property type="match status" value="2"/>
</dbReference>
<evidence type="ECO:0000313" key="5">
    <source>
        <dbReference type="Proteomes" id="UP000623678"/>
    </source>
</evidence>
<feature type="transmembrane region" description="Helical" evidence="2">
    <location>
        <begin position="176"/>
        <end position="196"/>
    </location>
</feature>
<comment type="caution">
    <text evidence="4">The sequence shown here is derived from an EMBL/GenBank/DDBJ whole genome shotgun (WGS) entry which is preliminary data.</text>
</comment>
<evidence type="ECO:0000259" key="3">
    <source>
        <dbReference type="Pfam" id="PF00892"/>
    </source>
</evidence>
<proteinExistence type="inferred from homology"/>
<gene>
    <name evidence="4" type="ORF">H8705_03410</name>
</gene>
<dbReference type="AlphaFoldDB" id="A0A926EL64"/>
<dbReference type="Pfam" id="PF00892">
    <property type="entry name" value="EamA"/>
    <property type="match status" value="2"/>
</dbReference>
<dbReference type="Proteomes" id="UP000623678">
    <property type="component" value="Unassembled WGS sequence"/>
</dbReference>
<protein>
    <submittedName>
        <fullName evidence="4">EamA family transporter</fullName>
    </submittedName>
</protein>
<name>A0A926EL64_9FIRM</name>
<keyword evidence="2" id="KW-0812">Transmembrane</keyword>
<dbReference type="RefSeq" id="WP_262394446.1">
    <property type="nucleotide sequence ID" value="NZ_JACRTD010000002.1"/>
</dbReference>
<keyword evidence="2" id="KW-0472">Membrane</keyword>
<feature type="transmembrane region" description="Helical" evidence="2">
    <location>
        <begin position="89"/>
        <end position="111"/>
    </location>
</feature>
<dbReference type="GO" id="GO:0016020">
    <property type="term" value="C:membrane"/>
    <property type="evidence" value="ECO:0007669"/>
    <property type="project" value="InterPro"/>
</dbReference>
<feature type="transmembrane region" description="Helical" evidence="2">
    <location>
        <begin position="202"/>
        <end position="224"/>
    </location>
</feature>
<feature type="domain" description="EamA" evidence="3">
    <location>
        <begin position="8"/>
        <end position="134"/>
    </location>
</feature>
<feature type="transmembrane region" description="Helical" evidence="2">
    <location>
        <begin position="231"/>
        <end position="252"/>
    </location>
</feature>
<dbReference type="InterPro" id="IPR000620">
    <property type="entry name" value="EamA_dom"/>
</dbReference>
<evidence type="ECO:0000256" key="1">
    <source>
        <dbReference type="ARBA" id="ARBA00007362"/>
    </source>
</evidence>
<keyword evidence="2" id="KW-1133">Transmembrane helix</keyword>
<comment type="similarity">
    <text evidence="1">Belongs to the EamA transporter family.</text>
</comment>
<accession>A0A926EL64</accession>
<feature type="transmembrane region" description="Helical" evidence="2">
    <location>
        <begin position="258"/>
        <end position="277"/>
    </location>
</feature>
<feature type="transmembrane region" description="Helical" evidence="2">
    <location>
        <begin position="65"/>
        <end position="83"/>
    </location>
</feature>
<feature type="domain" description="EamA" evidence="3">
    <location>
        <begin position="144"/>
        <end position="272"/>
    </location>
</feature>
<feature type="transmembrane region" description="Helical" evidence="2">
    <location>
        <begin position="35"/>
        <end position="53"/>
    </location>
</feature>
<keyword evidence="5" id="KW-1185">Reference proteome</keyword>
<dbReference type="PANTHER" id="PTHR22911">
    <property type="entry name" value="ACYL-MALONYL CONDENSING ENZYME-RELATED"/>
    <property type="match status" value="1"/>
</dbReference>
<organism evidence="4 5">
    <name type="scientific">Youxingia wuxianensis</name>
    <dbReference type="NCBI Taxonomy" id="2763678"/>
    <lineage>
        <taxon>Bacteria</taxon>
        <taxon>Bacillati</taxon>
        <taxon>Bacillota</taxon>
        <taxon>Clostridia</taxon>
        <taxon>Eubacteriales</taxon>
        <taxon>Oscillospiraceae</taxon>
        <taxon>Youxingia</taxon>
    </lineage>
</organism>
<feature type="transmembrane region" description="Helical" evidence="2">
    <location>
        <begin position="118"/>
        <end position="135"/>
    </location>
</feature>
<sequence>MTKNLKHRAIILMLICSSLWSIAGIFIKLIPWNPLVIAGFRSLVASLVVVVYMKARKQKMIFNRDAFVSGIFLCATFLCFVTANKLTTAANAIILQFTAPIFILVLSAVFFKQKFIHADIIAVIATTCGIALFFFDQLSPGKLMGNIIGILSGLFMGLMFIFTGRTTDDNARMSGIFLGHLFTAVVGVPTAFFFPTPVITTAVLSILALGIVQLGIPYVLYGIAVKNCPPLVCSLLGALEPLLNPVWVFLFTGEAPGAFAFVGGAVVIVSITCWCVYCDRLAAKSQV</sequence>
<feature type="transmembrane region" description="Helical" evidence="2">
    <location>
        <begin position="147"/>
        <end position="164"/>
    </location>
</feature>
<evidence type="ECO:0000256" key="2">
    <source>
        <dbReference type="SAM" id="Phobius"/>
    </source>
</evidence>
<evidence type="ECO:0000313" key="4">
    <source>
        <dbReference type="EMBL" id="MBC8584621.1"/>
    </source>
</evidence>